<evidence type="ECO:0000256" key="4">
    <source>
        <dbReference type="ARBA" id="ARBA00022519"/>
    </source>
</evidence>
<keyword evidence="6 9" id="KW-1133">Transmembrane helix</keyword>
<proteinExistence type="inferred from homology"/>
<sequence>MRFVLMLETVLVVLFRALLGFAFLVLIGAVLLQVAGRFGGNSPVWTEEMSRFALLYLAALGAGLSLRSGELVNVDVIIESLPERASWVLRLVSAVAVAVLGFYLLPMAWKFTAIGAFQTSPALGVTMSFVHFSMFLLLALLGFFALLRVVGMLAGTTDGRPHRLTDESEG</sequence>
<feature type="transmembrane region" description="Helical" evidence="9">
    <location>
        <begin position="12"/>
        <end position="34"/>
    </location>
</feature>
<dbReference type="PANTHER" id="PTHR35011">
    <property type="entry name" value="2,3-DIKETO-L-GULONATE TRAP TRANSPORTER SMALL PERMEASE PROTEIN YIAM"/>
    <property type="match status" value="1"/>
</dbReference>
<evidence type="ECO:0000256" key="7">
    <source>
        <dbReference type="ARBA" id="ARBA00023136"/>
    </source>
</evidence>
<comment type="function">
    <text evidence="9">Part of the tripartite ATP-independent periplasmic (TRAP) transport system.</text>
</comment>
<keyword evidence="3" id="KW-1003">Cell membrane</keyword>
<comment type="similarity">
    <text evidence="8 9">Belongs to the TRAP transporter small permease family.</text>
</comment>
<dbReference type="Proteomes" id="UP000048908">
    <property type="component" value="Unassembled WGS sequence"/>
</dbReference>
<feature type="transmembrane region" description="Helical" evidence="9">
    <location>
        <begin position="49"/>
        <end position="66"/>
    </location>
</feature>
<evidence type="ECO:0000256" key="6">
    <source>
        <dbReference type="ARBA" id="ARBA00022989"/>
    </source>
</evidence>
<dbReference type="RefSeq" id="WP_082429930.1">
    <property type="nucleotide sequence ID" value="NZ_CXPG01000019.1"/>
</dbReference>
<feature type="transmembrane region" description="Helical" evidence="9">
    <location>
        <begin position="129"/>
        <end position="150"/>
    </location>
</feature>
<keyword evidence="7 9" id="KW-0472">Membrane</keyword>
<evidence type="ECO:0000256" key="5">
    <source>
        <dbReference type="ARBA" id="ARBA00022692"/>
    </source>
</evidence>
<dbReference type="GO" id="GO:0005886">
    <property type="term" value="C:plasma membrane"/>
    <property type="evidence" value="ECO:0007669"/>
    <property type="project" value="UniProtKB-SubCell"/>
</dbReference>
<accession>A0A0M6XQJ4</accession>
<evidence type="ECO:0000256" key="3">
    <source>
        <dbReference type="ARBA" id="ARBA00022475"/>
    </source>
</evidence>
<keyword evidence="2 9" id="KW-0813">Transport</keyword>
<dbReference type="Pfam" id="PF04290">
    <property type="entry name" value="DctQ"/>
    <property type="match status" value="1"/>
</dbReference>
<evidence type="ECO:0000256" key="1">
    <source>
        <dbReference type="ARBA" id="ARBA00004429"/>
    </source>
</evidence>
<evidence type="ECO:0000313" key="12">
    <source>
        <dbReference type="Proteomes" id="UP000048908"/>
    </source>
</evidence>
<keyword evidence="4 9" id="KW-0997">Cell inner membrane</keyword>
<organism evidence="11 12">
    <name type="scientific">Jannaschia rubra</name>
    <dbReference type="NCBI Taxonomy" id="282197"/>
    <lineage>
        <taxon>Bacteria</taxon>
        <taxon>Pseudomonadati</taxon>
        <taxon>Pseudomonadota</taxon>
        <taxon>Alphaproteobacteria</taxon>
        <taxon>Rhodobacterales</taxon>
        <taxon>Roseobacteraceae</taxon>
        <taxon>Jannaschia</taxon>
    </lineage>
</organism>
<evidence type="ECO:0000313" key="11">
    <source>
        <dbReference type="EMBL" id="CTQ33168.1"/>
    </source>
</evidence>
<protein>
    <recommendedName>
        <fullName evidence="9">TRAP transporter small permease protein</fullName>
    </recommendedName>
</protein>
<dbReference type="AlphaFoldDB" id="A0A0M6XQJ4"/>
<gene>
    <name evidence="11" type="ORF">JAN5088_01948</name>
</gene>
<evidence type="ECO:0000256" key="2">
    <source>
        <dbReference type="ARBA" id="ARBA00022448"/>
    </source>
</evidence>
<evidence type="ECO:0000259" key="10">
    <source>
        <dbReference type="Pfam" id="PF04290"/>
    </source>
</evidence>
<comment type="subcellular location">
    <subcellularLocation>
        <location evidence="1 9">Cell inner membrane</location>
        <topology evidence="1 9">Multi-pass membrane protein</topology>
    </subcellularLocation>
</comment>
<dbReference type="GO" id="GO:0022857">
    <property type="term" value="F:transmembrane transporter activity"/>
    <property type="evidence" value="ECO:0007669"/>
    <property type="project" value="UniProtKB-UniRule"/>
</dbReference>
<comment type="subunit">
    <text evidence="9">The complex comprises the extracytoplasmic solute receptor protein and the two transmembrane proteins.</text>
</comment>
<keyword evidence="5 9" id="KW-0812">Transmembrane</keyword>
<dbReference type="STRING" id="282197.SAMN04488517_11630"/>
<dbReference type="OrthoDB" id="4964541at2"/>
<feature type="domain" description="Tripartite ATP-independent periplasmic transporters DctQ component" evidence="10">
    <location>
        <begin position="26"/>
        <end position="153"/>
    </location>
</feature>
<feature type="transmembrane region" description="Helical" evidence="9">
    <location>
        <begin position="87"/>
        <end position="109"/>
    </location>
</feature>
<evidence type="ECO:0000256" key="9">
    <source>
        <dbReference type="RuleBase" id="RU369079"/>
    </source>
</evidence>
<reference evidence="11 12" key="1">
    <citation type="submission" date="2015-07" db="EMBL/GenBank/DDBJ databases">
        <authorList>
            <person name="Noorani M."/>
        </authorList>
    </citation>
    <scope>NUCLEOTIDE SEQUENCE [LARGE SCALE GENOMIC DNA]</scope>
    <source>
        <strain evidence="11 12">CECT 5088</strain>
    </source>
</reference>
<dbReference type="GO" id="GO:0015740">
    <property type="term" value="P:C4-dicarboxylate transport"/>
    <property type="evidence" value="ECO:0007669"/>
    <property type="project" value="TreeGrafter"/>
</dbReference>
<dbReference type="PANTHER" id="PTHR35011:SF2">
    <property type="entry name" value="2,3-DIKETO-L-GULONATE TRAP TRANSPORTER SMALL PERMEASE PROTEIN YIAM"/>
    <property type="match status" value="1"/>
</dbReference>
<keyword evidence="12" id="KW-1185">Reference proteome</keyword>
<dbReference type="InterPro" id="IPR007387">
    <property type="entry name" value="TRAP_DctQ"/>
</dbReference>
<dbReference type="EMBL" id="CXPG01000019">
    <property type="protein sequence ID" value="CTQ33168.1"/>
    <property type="molecule type" value="Genomic_DNA"/>
</dbReference>
<evidence type="ECO:0000256" key="8">
    <source>
        <dbReference type="ARBA" id="ARBA00038436"/>
    </source>
</evidence>
<name>A0A0M6XQJ4_9RHOB</name>
<dbReference type="InterPro" id="IPR055348">
    <property type="entry name" value="DctQ"/>
</dbReference>